<accession>A0A1Y0EKU7</accession>
<name>A0A1Y0EKU7_9BURK</name>
<evidence type="ECO:0000313" key="2">
    <source>
        <dbReference type="Proteomes" id="UP000196138"/>
    </source>
</evidence>
<protein>
    <submittedName>
        <fullName evidence="1">DUF2946 domain-containing protein</fullName>
    </submittedName>
</protein>
<sequence length="119" mass="12468">MHALRNARSLTRLVLAWFVLTLGLAVASPVVHPQSMQVLCTGTGSMQVVMVDDDGQVVPGHHHVLDCPLCLVVTTPPVYPLAQVALPQPLAIALQPVVAARIAARVGAPLPPRGPPARA</sequence>
<dbReference type="Proteomes" id="UP000196138">
    <property type="component" value="Chromosome"/>
</dbReference>
<dbReference type="AlphaFoldDB" id="A0A1Y0EKU7"/>
<proteinExistence type="predicted"/>
<dbReference type="EMBL" id="CP021455">
    <property type="protein sequence ID" value="ARU04038.1"/>
    <property type="molecule type" value="Genomic_DNA"/>
</dbReference>
<reference evidence="1 2" key="1">
    <citation type="submission" date="2017-05" db="EMBL/GenBank/DDBJ databases">
        <authorList>
            <person name="Song R."/>
            <person name="Chenine A.L."/>
            <person name="Ruprecht R.M."/>
        </authorList>
    </citation>
    <scope>NUCLEOTIDE SEQUENCE [LARGE SCALE GENOMIC DNA]</scope>
    <source>
        <strain evidence="1 2">DSM 26136</strain>
    </source>
</reference>
<dbReference type="InterPro" id="IPR021333">
    <property type="entry name" value="DUF2946"/>
</dbReference>
<dbReference type="RefSeq" id="WP_087277800.1">
    <property type="nucleotide sequence ID" value="NZ_CP021455.1"/>
</dbReference>
<evidence type="ECO:0000313" key="1">
    <source>
        <dbReference type="EMBL" id="ARU04038.1"/>
    </source>
</evidence>
<keyword evidence="2" id="KW-1185">Reference proteome</keyword>
<gene>
    <name evidence="1" type="ORF">CCO03_04540</name>
</gene>
<dbReference type="KEGG" id="cser:CCO03_04540"/>
<organism evidence="1 2">
    <name type="scientific">Comamonas serinivorans</name>
    <dbReference type="NCBI Taxonomy" id="1082851"/>
    <lineage>
        <taxon>Bacteria</taxon>
        <taxon>Pseudomonadati</taxon>
        <taxon>Pseudomonadota</taxon>
        <taxon>Betaproteobacteria</taxon>
        <taxon>Burkholderiales</taxon>
        <taxon>Comamonadaceae</taxon>
        <taxon>Comamonas</taxon>
    </lineage>
</organism>
<dbReference type="OrthoDB" id="8906767at2"/>
<dbReference type="Pfam" id="PF11162">
    <property type="entry name" value="DUF2946"/>
    <property type="match status" value="1"/>
</dbReference>